<dbReference type="SUPFAM" id="SSF53955">
    <property type="entry name" value="Lysozyme-like"/>
    <property type="match status" value="1"/>
</dbReference>
<dbReference type="CDD" id="cd16892">
    <property type="entry name" value="LT_VirB1-like"/>
    <property type="match status" value="1"/>
</dbReference>
<dbReference type="InterPro" id="IPR008258">
    <property type="entry name" value="Transglycosylase_SLT_dom_1"/>
</dbReference>
<reference evidence="3" key="1">
    <citation type="submission" date="2018-02" db="EMBL/GenBank/DDBJ databases">
        <authorList>
            <person name="Cea G.-C."/>
            <person name="William W."/>
        </authorList>
    </citation>
    <scope>NUCLEOTIDE SEQUENCE [LARGE SCALE GENOMIC DNA]</scope>
    <source>
        <strain evidence="3">CIP106223</strain>
        <plasmid evidence="3">rcs93_pii</plasmid>
    </source>
</reference>
<name>A0A2P9EL75_ECOLX</name>
<evidence type="ECO:0000313" key="2">
    <source>
        <dbReference type="EMBL" id="SPE04152.1"/>
    </source>
</evidence>
<dbReference type="AlphaFoldDB" id="A0A2P9EL75"/>
<organism evidence="2 3">
    <name type="scientific">Escherichia coli</name>
    <dbReference type="NCBI Taxonomy" id="562"/>
    <lineage>
        <taxon>Bacteria</taxon>
        <taxon>Pseudomonadati</taxon>
        <taxon>Pseudomonadota</taxon>
        <taxon>Gammaproteobacteria</taxon>
        <taxon>Enterobacterales</taxon>
        <taxon>Enterobacteriaceae</taxon>
        <taxon>Escherichia</taxon>
    </lineage>
</organism>
<proteinExistence type="predicted"/>
<gene>
    <name evidence="2" type="ORF">RCS93_PII0010</name>
</gene>
<keyword evidence="2" id="KW-0614">Plasmid</keyword>
<protein>
    <submittedName>
        <fullName evidence="2">Transglycosylase SLT domain protein, Type IV secretion system protein VirB1</fullName>
    </submittedName>
</protein>
<evidence type="ECO:0000259" key="1">
    <source>
        <dbReference type="Pfam" id="PF01464"/>
    </source>
</evidence>
<geneLocation type="plasmid" evidence="3">
    <name>rcs93_pii</name>
</geneLocation>
<dbReference type="Proteomes" id="UP000308142">
    <property type="component" value="Plasmid RCS93_pII"/>
</dbReference>
<dbReference type="EMBL" id="LT985310">
    <property type="protein sequence ID" value="SPE04152.1"/>
    <property type="molecule type" value="Genomic_DNA"/>
</dbReference>
<dbReference type="Gene3D" id="1.10.530.10">
    <property type="match status" value="1"/>
</dbReference>
<feature type="domain" description="Transglycosylase SLT" evidence="1">
    <location>
        <begin position="14"/>
        <end position="146"/>
    </location>
</feature>
<dbReference type="Pfam" id="PF01464">
    <property type="entry name" value="SLT"/>
    <property type="match status" value="1"/>
</dbReference>
<accession>A0A2P9EL75</accession>
<dbReference type="InterPro" id="IPR023346">
    <property type="entry name" value="Lysozyme-like_dom_sf"/>
</dbReference>
<sequence>MSISATVLMTLISQCAPGVSPETMRAIIMTESGGNPYAIANVTDGGSKYFTTEEEAVNHAKKLTTDKKNFSAGLGQINSRNFQNLNLTNESVFSPCANIRAAAAVLKTCWDKYETKGGDQQKILRDAMSCYYSGNNKRGYVKESNGKSYIDIIEEKAGIHTHYDIPAIKSYSETSSHLMVSSDNHDKWDVFGDFGIQDFKE</sequence>
<evidence type="ECO:0000313" key="3">
    <source>
        <dbReference type="Proteomes" id="UP000308142"/>
    </source>
</evidence>